<accession>A0A644ZFG4</accession>
<organism evidence="1">
    <name type="scientific">bioreactor metagenome</name>
    <dbReference type="NCBI Taxonomy" id="1076179"/>
    <lineage>
        <taxon>unclassified sequences</taxon>
        <taxon>metagenomes</taxon>
        <taxon>ecological metagenomes</taxon>
    </lineage>
</organism>
<evidence type="ECO:0000313" key="1">
    <source>
        <dbReference type="EMBL" id="MPM39600.1"/>
    </source>
</evidence>
<dbReference type="AlphaFoldDB" id="A0A644ZFG4"/>
<reference evidence="1" key="1">
    <citation type="submission" date="2019-08" db="EMBL/GenBank/DDBJ databases">
        <authorList>
            <person name="Kucharzyk K."/>
            <person name="Murdoch R.W."/>
            <person name="Higgins S."/>
            <person name="Loffler F."/>
        </authorList>
    </citation>
    <scope>NUCLEOTIDE SEQUENCE</scope>
</reference>
<protein>
    <submittedName>
        <fullName evidence="1">Uncharacterized protein</fullName>
    </submittedName>
</protein>
<name>A0A644ZFG4_9ZZZZ</name>
<comment type="caution">
    <text evidence="1">The sequence shown here is derived from an EMBL/GenBank/DDBJ whole genome shotgun (WGS) entry which is preliminary data.</text>
</comment>
<sequence length="65" mass="8092">MIINLLFLAFYFGKDNIFYPYFLVRNQKYAMILTVKIKKMLQPERLKHFIYYYLNLTVLIRKQFC</sequence>
<dbReference type="EMBL" id="VSSQ01008702">
    <property type="protein sequence ID" value="MPM39600.1"/>
    <property type="molecule type" value="Genomic_DNA"/>
</dbReference>
<proteinExistence type="predicted"/>
<gene>
    <name evidence="1" type="ORF">SDC9_86234</name>
</gene>